<dbReference type="VEuPathDB" id="VectorBase:AMIN001614"/>
<protein>
    <submittedName>
        <fullName evidence="1">Uncharacterized protein</fullName>
    </submittedName>
</protein>
<evidence type="ECO:0000313" key="1">
    <source>
        <dbReference type="EnsemblMetazoa" id="AMIN001614-PA"/>
    </source>
</evidence>
<dbReference type="AlphaFoldDB" id="A0A182VU71"/>
<keyword evidence="2" id="KW-1185">Reference proteome</keyword>
<evidence type="ECO:0000313" key="2">
    <source>
        <dbReference type="Proteomes" id="UP000075920"/>
    </source>
</evidence>
<dbReference type="Proteomes" id="UP000075920">
    <property type="component" value="Unassembled WGS sequence"/>
</dbReference>
<name>A0A182VU71_9DIPT</name>
<reference evidence="1" key="2">
    <citation type="submission" date="2020-05" db="UniProtKB">
        <authorList>
            <consortium name="EnsemblMetazoa"/>
        </authorList>
    </citation>
    <scope>IDENTIFICATION</scope>
    <source>
        <strain evidence="1">MINIMUS1</strain>
    </source>
</reference>
<organism evidence="1 2">
    <name type="scientific">Anopheles minimus</name>
    <dbReference type="NCBI Taxonomy" id="112268"/>
    <lineage>
        <taxon>Eukaryota</taxon>
        <taxon>Metazoa</taxon>
        <taxon>Ecdysozoa</taxon>
        <taxon>Arthropoda</taxon>
        <taxon>Hexapoda</taxon>
        <taxon>Insecta</taxon>
        <taxon>Pterygota</taxon>
        <taxon>Neoptera</taxon>
        <taxon>Endopterygota</taxon>
        <taxon>Diptera</taxon>
        <taxon>Nematocera</taxon>
        <taxon>Culicoidea</taxon>
        <taxon>Culicidae</taxon>
        <taxon>Anophelinae</taxon>
        <taxon>Anopheles</taxon>
    </lineage>
</organism>
<proteinExistence type="predicted"/>
<reference evidence="2" key="1">
    <citation type="submission" date="2013-03" db="EMBL/GenBank/DDBJ databases">
        <title>The Genome Sequence of Anopheles minimus MINIMUS1.</title>
        <authorList>
            <consortium name="The Broad Institute Genomics Platform"/>
            <person name="Neafsey D.E."/>
            <person name="Walton C."/>
            <person name="Walker B."/>
            <person name="Young S.K."/>
            <person name="Zeng Q."/>
            <person name="Gargeya S."/>
            <person name="Fitzgerald M."/>
            <person name="Haas B."/>
            <person name="Abouelleil A."/>
            <person name="Allen A.W."/>
            <person name="Alvarado L."/>
            <person name="Arachchi H.M."/>
            <person name="Berlin A.M."/>
            <person name="Chapman S.B."/>
            <person name="Gainer-Dewar J."/>
            <person name="Goldberg J."/>
            <person name="Griggs A."/>
            <person name="Gujja S."/>
            <person name="Hansen M."/>
            <person name="Howarth C."/>
            <person name="Imamovic A."/>
            <person name="Ireland A."/>
            <person name="Larimer J."/>
            <person name="McCowan C."/>
            <person name="Murphy C."/>
            <person name="Pearson M."/>
            <person name="Poon T.W."/>
            <person name="Priest M."/>
            <person name="Roberts A."/>
            <person name="Saif S."/>
            <person name="Shea T."/>
            <person name="Sisk P."/>
            <person name="Sykes S."/>
            <person name="Wortman J."/>
            <person name="Nusbaum C."/>
            <person name="Birren B."/>
        </authorList>
    </citation>
    <scope>NUCLEOTIDE SEQUENCE [LARGE SCALE GENOMIC DNA]</scope>
    <source>
        <strain evidence="2">MINIMUS1</strain>
    </source>
</reference>
<dbReference type="EnsemblMetazoa" id="AMIN001614-RA">
    <property type="protein sequence ID" value="AMIN001614-PA"/>
    <property type="gene ID" value="AMIN001614"/>
</dbReference>
<sequence>MRHWRWLFYYSGGHKKKKAKQIKPPIVLSRFVPGHWRNVLRTGD</sequence>
<accession>A0A182VU71</accession>